<proteinExistence type="predicted"/>
<evidence type="ECO:0000256" key="1">
    <source>
        <dbReference type="SAM" id="Phobius"/>
    </source>
</evidence>
<dbReference type="EMBL" id="CP003659">
    <property type="protein sequence ID" value="AFZ60181.1"/>
    <property type="molecule type" value="Genomic_DNA"/>
</dbReference>
<dbReference type="AlphaFoldDB" id="K9ZLX3"/>
<feature type="transmembrane region" description="Helical" evidence="1">
    <location>
        <begin position="44"/>
        <end position="64"/>
    </location>
</feature>
<protein>
    <submittedName>
        <fullName evidence="2">Uncharacterized protein</fullName>
    </submittedName>
</protein>
<dbReference type="STRING" id="272123.Anacy_4838"/>
<dbReference type="HOGENOM" id="CLU_2535246_0_0_3"/>
<keyword evidence="3" id="KW-1185">Reference proteome</keyword>
<dbReference type="Proteomes" id="UP000010474">
    <property type="component" value="Chromosome"/>
</dbReference>
<evidence type="ECO:0000313" key="2">
    <source>
        <dbReference type="EMBL" id="AFZ60181.1"/>
    </source>
</evidence>
<keyword evidence="1" id="KW-0472">Membrane</keyword>
<sequence>MERIPAGHCVNTKCAGGITQYLQAFVGFHYRTLRDLATTQPKKILNLVLLGITLAWGTGLKVFWYRVLFLDCVPHLVTTWCKH</sequence>
<name>K9ZLX3_ANACC</name>
<organism evidence="2 3">
    <name type="scientific">Anabaena cylindrica (strain ATCC 27899 / PCC 7122)</name>
    <dbReference type="NCBI Taxonomy" id="272123"/>
    <lineage>
        <taxon>Bacteria</taxon>
        <taxon>Bacillati</taxon>
        <taxon>Cyanobacteriota</taxon>
        <taxon>Cyanophyceae</taxon>
        <taxon>Nostocales</taxon>
        <taxon>Nostocaceae</taxon>
        <taxon>Anabaena</taxon>
    </lineage>
</organism>
<evidence type="ECO:0000313" key="3">
    <source>
        <dbReference type="Proteomes" id="UP000010474"/>
    </source>
</evidence>
<keyword evidence="1" id="KW-0812">Transmembrane</keyword>
<reference evidence="3" key="1">
    <citation type="journal article" date="2013" name="Proc. Natl. Acad. Sci. U.S.A.">
        <title>Improving the coverage of the cyanobacterial phylum using diversity-driven genome sequencing.</title>
        <authorList>
            <person name="Shih P.M."/>
            <person name="Wu D."/>
            <person name="Latifi A."/>
            <person name="Axen S.D."/>
            <person name="Fewer D.P."/>
            <person name="Talla E."/>
            <person name="Calteau A."/>
            <person name="Cai F."/>
            <person name="Tandeau de Marsac N."/>
            <person name="Rippka R."/>
            <person name="Herdman M."/>
            <person name="Sivonen K."/>
            <person name="Coursin T."/>
            <person name="Laurent T."/>
            <person name="Goodwin L."/>
            <person name="Nolan M."/>
            <person name="Davenport K.W."/>
            <person name="Han C.S."/>
            <person name="Rubin E.M."/>
            <person name="Eisen J.A."/>
            <person name="Woyke T."/>
            <person name="Gugger M."/>
            <person name="Kerfeld C.A."/>
        </authorList>
    </citation>
    <scope>NUCLEOTIDE SEQUENCE [LARGE SCALE GENOMIC DNA]</scope>
    <source>
        <strain evidence="3">ATCC 27899 / PCC 7122</strain>
    </source>
</reference>
<dbReference type="KEGG" id="acy:Anacy_4838"/>
<gene>
    <name evidence="2" type="ordered locus">Anacy_4838</name>
</gene>
<keyword evidence="1" id="KW-1133">Transmembrane helix</keyword>
<accession>K9ZLX3</accession>